<evidence type="ECO:0000256" key="5">
    <source>
        <dbReference type="HAMAP-Rule" id="MF_00340"/>
    </source>
</evidence>
<evidence type="ECO:0000313" key="9">
    <source>
        <dbReference type="Proteomes" id="UP000183180"/>
    </source>
</evidence>
<name>A0A1H2JL48_9ACTN</name>
<accession>A0A1H2JL48</accession>
<dbReference type="EMBL" id="FNLM01000034">
    <property type="protein sequence ID" value="SDU57180.1"/>
    <property type="molecule type" value="Genomic_DNA"/>
</dbReference>
<feature type="region of interest" description="Disordered" evidence="6">
    <location>
        <begin position="1"/>
        <end position="27"/>
    </location>
</feature>
<organism evidence="8 9">
    <name type="scientific">Gordonia westfalica</name>
    <dbReference type="NCBI Taxonomy" id="158898"/>
    <lineage>
        <taxon>Bacteria</taxon>
        <taxon>Bacillati</taxon>
        <taxon>Actinomycetota</taxon>
        <taxon>Actinomycetes</taxon>
        <taxon>Mycobacteriales</taxon>
        <taxon>Gordoniaceae</taxon>
        <taxon>Gordonia</taxon>
    </lineage>
</organism>
<feature type="compositionally biased region" description="Basic residues" evidence="6">
    <location>
        <begin position="1"/>
        <end position="19"/>
    </location>
</feature>
<evidence type="ECO:0000313" key="7">
    <source>
        <dbReference type="EMBL" id="MDS1115790.1"/>
    </source>
</evidence>
<dbReference type="InterPro" id="IPR002677">
    <property type="entry name" value="Ribosomal_bL32"/>
</dbReference>
<dbReference type="Proteomes" id="UP000183180">
    <property type="component" value="Unassembled WGS sequence"/>
</dbReference>
<dbReference type="EMBL" id="JAVLUS010000017">
    <property type="protein sequence ID" value="MDS1115790.1"/>
    <property type="molecule type" value="Genomic_DNA"/>
</dbReference>
<dbReference type="STRING" id="158898.SAMN04488548_1342256"/>
<dbReference type="Pfam" id="PF01783">
    <property type="entry name" value="Ribosomal_L32p"/>
    <property type="match status" value="1"/>
</dbReference>
<comment type="similarity">
    <text evidence="1 5">Belongs to the bacterial ribosomal protein bL32 family.</text>
</comment>
<dbReference type="RefSeq" id="WP_005193867.1">
    <property type="nucleotide sequence ID" value="NZ_FNLM01000034.1"/>
</dbReference>
<dbReference type="GO" id="GO:0006412">
    <property type="term" value="P:translation"/>
    <property type="evidence" value="ECO:0007669"/>
    <property type="project" value="UniProtKB-UniRule"/>
</dbReference>
<dbReference type="SUPFAM" id="SSF57829">
    <property type="entry name" value="Zn-binding ribosomal proteins"/>
    <property type="match status" value="1"/>
</dbReference>
<dbReference type="GO" id="GO:0003735">
    <property type="term" value="F:structural constituent of ribosome"/>
    <property type="evidence" value="ECO:0007669"/>
    <property type="project" value="InterPro"/>
</dbReference>
<evidence type="ECO:0000256" key="4">
    <source>
        <dbReference type="ARBA" id="ARBA00035178"/>
    </source>
</evidence>
<sequence>MAVPKRRMSRANTRSRRSQWKAENPALQEEKVNGVPVRIPRRLVKAARAGIIDLDRR</sequence>
<dbReference type="InterPro" id="IPR011332">
    <property type="entry name" value="Ribosomal_zn-bd"/>
</dbReference>
<evidence type="ECO:0000313" key="10">
    <source>
        <dbReference type="Proteomes" id="UP001265083"/>
    </source>
</evidence>
<proteinExistence type="inferred from homology"/>
<keyword evidence="2 5" id="KW-0689">Ribosomal protein</keyword>
<keyword evidence="10" id="KW-1185">Reference proteome</keyword>
<keyword evidence="3 5" id="KW-0687">Ribonucleoprotein</keyword>
<dbReference type="NCBIfam" id="TIGR01031">
    <property type="entry name" value="rpmF_bact"/>
    <property type="match status" value="1"/>
</dbReference>
<dbReference type="HAMAP" id="MF_00340">
    <property type="entry name" value="Ribosomal_bL32"/>
    <property type="match status" value="1"/>
</dbReference>
<dbReference type="GeneID" id="77171789"/>
<protein>
    <recommendedName>
        <fullName evidence="4 5">Large ribosomal subunit protein bL32</fullName>
    </recommendedName>
</protein>
<gene>
    <name evidence="5 7" type="primary">rpmF</name>
    <name evidence="7" type="ORF">RD149_18745</name>
    <name evidence="8" type="ORF">SAMN04488548_1342256</name>
</gene>
<evidence type="ECO:0000256" key="2">
    <source>
        <dbReference type="ARBA" id="ARBA00022980"/>
    </source>
</evidence>
<evidence type="ECO:0000256" key="1">
    <source>
        <dbReference type="ARBA" id="ARBA00008560"/>
    </source>
</evidence>
<reference evidence="8 9" key="1">
    <citation type="submission" date="2016-10" db="EMBL/GenBank/DDBJ databases">
        <authorList>
            <person name="de Groot N.N."/>
        </authorList>
    </citation>
    <scope>NUCLEOTIDE SEQUENCE [LARGE SCALE GENOMIC DNA]</scope>
    <source>
        <strain evidence="8 9">DSM 44215</strain>
    </source>
</reference>
<dbReference type="AlphaFoldDB" id="A0A1H2JL48"/>
<dbReference type="GO" id="GO:0015934">
    <property type="term" value="C:large ribosomal subunit"/>
    <property type="evidence" value="ECO:0007669"/>
    <property type="project" value="InterPro"/>
</dbReference>
<dbReference type="Proteomes" id="UP001265083">
    <property type="component" value="Unassembled WGS sequence"/>
</dbReference>
<dbReference type="OrthoDB" id="9807363at2"/>
<reference evidence="7 10" key="2">
    <citation type="submission" date="2023-08" db="EMBL/GenBank/DDBJ databases">
        <title>Bioegradation of LLDPE and BLDPE plastic by marine bacteria from coast plastic debris.</title>
        <authorList>
            <person name="Rong Z."/>
        </authorList>
    </citation>
    <scope>NUCLEOTIDE SEQUENCE [LARGE SCALE GENOMIC DNA]</scope>
    <source>
        <strain evidence="7 10">Z-2</strain>
    </source>
</reference>
<dbReference type="GeneID" id="80262848"/>
<evidence type="ECO:0000256" key="6">
    <source>
        <dbReference type="SAM" id="MobiDB-lite"/>
    </source>
</evidence>
<evidence type="ECO:0000256" key="3">
    <source>
        <dbReference type="ARBA" id="ARBA00023274"/>
    </source>
</evidence>
<evidence type="ECO:0000313" key="8">
    <source>
        <dbReference type="EMBL" id="SDU57180.1"/>
    </source>
</evidence>